<sequence>MTLPFSWRTRLPWFCVAWDRPAPAGPQVIARCGEAVVAFDRDDGAIRWQAPLDPRAGDGVAFVSGGAAVVTEYRRRPERLSTLVAVRFDGTRAWRSDLGGQVSRNGVVVHGDDVYALAREPARRQVLYRLDLASGAVRATHDLQWPATSLLATDDGLLAANASDDRAPGLYRIAPDGGEPEALLDDPVWWLAPGLAISRHAGGRTLRSLTGSWSTEVDSDLAGTDGNMVVAVRGGALVALATRDGAERWRTDPLPAEATRLAIAGPAVLCGHGEGTTLYRTDDGTVIGGTADSYGVPVADDDHLYLGGVQEFGRLDLP</sequence>
<dbReference type="Gene3D" id="2.130.10.10">
    <property type="entry name" value="YVTN repeat-like/Quinoprotein amine dehydrogenase"/>
    <property type="match status" value="1"/>
</dbReference>
<evidence type="ECO:0000259" key="1">
    <source>
        <dbReference type="Pfam" id="PF13360"/>
    </source>
</evidence>
<dbReference type="SUPFAM" id="SSF63829">
    <property type="entry name" value="Calcium-dependent phosphotriesterase"/>
    <property type="match status" value="1"/>
</dbReference>
<dbReference type="Proteomes" id="UP000612585">
    <property type="component" value="Unassembled WGS sequence"/>
</dbReference>
<organism evidence="2 3">
    <name type="scientific">Virgisporangium aurantiacum</name>
    <dbReference type="NCBI Taxonomy" id="175570"/>
    <lineage>
        <taxon>Bacteria</taxon>
        <taxon>Bacillati</taxon>
        <taxon>Actinomycetota</taxon>
        <taxon>Actinomycetes</taxon>
        <taxon>Micromonosporales</taxon>
        <taxon>Micromonosporaceae</taxon>
        <taxon>Virgisporangium</taxon>
    </lineage>
</organism>
<accession>A0A8J3ZH35</accession>
<dbReference type="EMBL" id="BOPG01000064">
    <property type="protein sequence ID" value="GIJ61268.1"/>
    <property type="molecule type" value="Genomic_DNA"/>
</dbReference>
<evidence type="ECO:0000313" key="2">
    <source>
        <dbReference type="EMBL" id="GIJ61268.1"/>
    </source>
</evidence>
<name>A0A8J3ZH35_9ACTN</name>
<evidence type="ECO:0000313" key="3">
    <source>
        <dbReference type="Proteomes" id="UP000612585"/>
    </source>
</evidence>
<feature type="domain" description="Pyrrolo-quinoline quinone repeat" evidence="1">
    <location>
        <begin position="35"/>
        <end position="135"/>
    </location>
</feature>
<dbReference type="Pfam" id="PF13360">
    <property type="entry name" value="PQQ_2"/>
    <property type="match status" value="2"/>
</dbReference>
<dbReference type="PANTHER" id="PTHR34512">
    <property type="entry name" value="CELL SURFACE PROTEIN"/>
    <property type="match status" value="1"/>
</dbReference>
<keyword evidence="3" id="KW-1185">Reference proteome</keyword>
<dbReference type="Gene3D" id="2.40.128.630">
    <property type="match status" value="1"/>
</dbReference>
<dbReference type="InterPro" id="IPR015943">
    <property type="entry name" value="WD40/YVTN_repeat-like_dom_sf"/>
</dbReference>
<reference evidence="2" key="1">
    <citation type="submission" date="2021-01" db="EMBL/GenBank/DDBJ databases">
        <title>Whole genome shotgun sequence of Virgisporangium aurantiacum NBRC 16421.</title>
        <authorList>
            <person name="Komaki H."/>
            <person name="Tamura T."/>
        </authorList>
    </citation>
    <scope>NUCLEOTIDE SEQUENCE</scope>
    <source>
        <strain evidence="2">NBRC 16421</strain>
    </source>
</reference>
<dbReference type="PANTHER" id="PTHR34512:SF30">
    <property type="entry name" value="OUTER MEMBRANE PROTEIN ASSEMBLY FACTOR BAMB"/>
    <property type="match status" value="1"/>
</dbReference>
<dbReference type="AlphaFoldDB" id="A0A8J3ZH35"/>
<protein>
    <recommendedName>
        <fullName evidence="1">Pyrrolo-quinoline quinone repeat domain-containing protein</fullName>
    </recommendedName>
</protein>
<gene>
    <name evidence="2" type="ORF">Vau01_087840</name>
</gene>
<proteinExistence type="predicted"/>
<comment type="caution">
    <text evidence="2">The sequence shown here is derived from an EMBL/GenBank/DDBJ whole genome shotgun (WGS) entry which is preliminary data.</text>
</comment>
<dbReference type="RefSeq" id="WP_204006088.1">
    <property type="nucleotide sequence ID" value="NZ_BOPG01000064.1"/>
</dbReference>
<feature type="domain" description="Pyrrolo-quinoline quinone repeat" evidence="1">
    <location>
        <begin position="209"/>
        <end position="280"/>
    </location>
</feature>
<dbReference type="InterPro" id="IPR002372">
    <property type="entry name" value="PQQ_rpt_dom"/>
</dbReference>